<keyword evidence="2 4" id="KW-0479">Metal-binding</keyword>
<dbReference type="Proteomes" id="UP001220964">
    <property type="component" value="Unassembled WGS sequence"/>
</dbReference>
<sequence>MKRIAATCLTASVLAAPALAQDLSEEAAYAADEFRQCATCHVIANEDETLYGRRARTGPNLYCVIGRQAGSVEDFRYSNSLEEAGEAGLVWDEEHMTSYLQDPRAFLRDYLDDSGARSKMTYKVRKDGDRSPEDVAAAFATFLAEVCPEEADADS</sequence>
<dbReference type="SUPFAM" id="SSF46626">
    <property type="entry name" value="Cytochrome c"/>
    <property type="match status" value="1"/>
</dbReference>
<dbReference type="InterPro" id="IPR036909">
    <property type="entry name" value="Cyt_c-like_dom_sf"/>
</dbReference>
<dbReference type="InterPro" id="IPR009056">
    <property type="entry name" value="Cyt_c-like_dom"/>
</dbReference>
<comment type="caution">
    <text evidence="7">The sequence shown here is derived from an EMBL/GenBank/DDBJ whole genome shotgun (WGS) entry which is preliminary data.</text>
</comment>
<keyword evidence="1 4" id="KW-0349">Heme</keyword>
<evidence type="ECO:0000256" key="1">
    <source>
        <dbReference type="ARBA" id="ARBA00022617"/>
    </source>
</evidence>
<keyword evidence="8" id="KW-1185">Reference proteome</keyword>
<gene>
    <name evidence="7" type="ORF">P1J78_08655</name>
</gene>
<reference evidence="7" key="1">
    <citation type="submission" date="2023-03" db="EMBL/GenBank/DDBJ databases">
        <title>Multiphase analysis and comparison of six strains from genera Psychromarinibacter, Lutimaribacter, and Maritimibacter, including a novel species: Psychromarinibacter sediminicola sp. nov.</title>
        <authorList>
            <person name="Wang Y.-H."/>
            <person name="Ye M.-Q."/>
            <person name="Du Z.-J."/>
        </authorList>
    </citation>
    <scope>NUCLEOTIDE SEQUENCE</scope>
    <source>
        <strain evidence="7">C21-152</strain>
    </source>
</reference>
<evidence type="ECO:0000256" key="2">
    <source>
        <dbReference type="ARBA" id="ARBA00022723"/>
    </source>
</evidence>
<evidence type="ECO:0000256" key="3">
    <source>
        <dbReference type="ARBA" id="ARBA00023004"/>
    </source>
</evidence>
<evidence type="ECO:0000256" key="5">
    <source>
        <dbReference type="SAM" id="SignalP"/>
    </source>
</evidence>
<evidence type="ECO:0000256" key="4">
    <source>
        <dbReference type="PROSITE-ProRule" id="PRU00433"/>
    </source>
</evidence>
<feature type="chain" id="PRO_5042187891" evidence="5">
    <location>
        <begin position="21"/>
        <end position="155"/>
    </location>
</feature>
<evidence type="ECO:0000313" key="7">
    <source>
        <dbReference type="EMBL" id="MDF0600798.1"/>
    </source>
</evidence>
<dbReference type="GO" id="GO:0020037">
    <property type="term" value="F:heme binding"/>
    <property type="evidence" value="ECO:0007669"/>
    <property type="project" value="InterPro"/>
</dbReference>
<keyword evidence="3 4" id="KW-0408">Iron</keyword>
<dbReference type="GO" id="GO:0046872">
    <property type="term" value="F:metal ion binding"/>
    <property type="evidence" value="ECO:0007669"/>
    <property type="project" value="UniProtKB-KW"/>
</dbReference>
<evidence type="ECO:0000313" key="8">
    <source>
        <dbReference type="Proteomes" id="UP001220964"/>
    </source>
</evidence>
<dbReference type="GO" id="GO:0009055">
    <property type="term" value="F:electron transfer activity"/>
    <property type="evidence" value="ECO:0007669"/>
    <property type="project" value="InterPro"/>
</dbReference>
<name>A0AAE3NMT1_9RHOB</name>
<feature type="domain" description="Cytochrome c" evidence="6">
    <location>
        <begin position="25"/>
        <end position="146"/>
    </location>
</feature>
<organism evidence="7 8">
    <name type="scientific">Psychromarinibacter sediminicola</name>
    <dbReference type="NCBI Taxonomy" id="3033385"/>
    <lineage>
        <taxon>Bacteria</taxon>
        <taxon>Pseudomonadati</taxon>
        <taxon>Pseudomonadota</taxon>
        <taxon>Alphaproteobacteria</taxon>
        <taxon>Rhodobacterales</taxon>
        <taxon>Paracoccaceae</taxon>
        <taxon>Psychromarinibacter</taxon>
    </lineage>
</organism>
<dbReference type="AlphaFoldDB" id="A0AAE3NMT1"/>
<dbReference type="RefSeq" id="WP_275566940.1">
    <property type="nucleotide sequence ID" value="NZ_JARGYC010000018.1"/>
</dbReference>
<keyword evidence="5" id="KW-0732">Signal</keyword>
<accession>A0AAE3NMT1</accession>
<dbReference type="PROSITE" id="PS51007">
    <property type="entry name" value="CYTC"/>
    <property type="match status" value="1"/>
</dbReference>
<feature type="signal peptide" evidence="5">
    <location>
        <begin position="1"/>
        <end position="20"/>
    </location>
</feature>
<protein>
    <submittedName>
        <fullName evidence="7">Cytochrome C</fullName>
    </submittedName>
</protein>
<dbReference type="Gene3D" id="1.10.760.10">
    <property type="entry name" value="Cytochrome c-like domain"/>
    <property type="match status" value="1"/>
</dbReference>
<dbReference type="EMBL" id="JARGYC010000018">
    <property type="protein sequence ID" value="MDF0600798.1"/>
    <property type="molecule type" value="Genomic_DNA"/>
</dbReference>
<proteinExistence type="predicted"/>
<evidence type="ECO:0000259" key="6">
    <source>
        <dbReference type="PROSITE" id="PS51007"/>
    </source>
</evidence>